<dbReference type="OrthoDB" id="9006417at2"/>
<protein>
    <submittedName>
        <fullName evidence="2">Uncharacterized protein</fullName>
    </submittedName>
</protein>
<dbReference type="Proteomes" id="UP000183487">
    <property type="component" value="Unassembled WGS sequence"/>
</dbReference>
<dbReference type="EMBL" id="FNKP01000002">
    <property type="protein sequence ID" value="SDR24056.1"/>
    <property type="molecule type" value="Genomic_DNA"/>
</dbReference>
<keyword evidence="1" id="KW-0472">Membrane</keyword>
<gene>
    <name evidence="2" type="ORF">SAMN05443245_3835</name>
</gene>
<dbReference type="AlphaFoldDB" id="A0A1H1HG68"/>
<keyword evidence="1" id="KW-1133">Transmembrane helix</keyword>
<accession>A0A1H1HG68</accession>
<proteinExistence type="predicted"/>
<keyword evidence="1" id="KW-0812">Transmembrane</keyword>
<evidence type="ECO:0000313" key="3">
    <source>
        <dbReference type="Proteomes" id="UP000183487"/>
    </source>
</evidence>
<feature type="transmembrane region" description="Helical" evidence="1">
    <location>
        <begin position="6"/>
        <end position="29"/>
    </location>
</feature>
<reference evidence="3" key="1">
    <citation type="submission" date="2016-10" db="EMBL/GenBank/DDBJ databases">
        <authorList>
            <person name="Varghese N."/>
        </authorList>
    </citation>
    <scope>NUCLEOTIDE SEQUENCE [LARGE SCALE GENOMIC DNA]</scope>
    <source>
        <strain evidence="3">GAS106B</strain>
    </source>
</reference>
<sequence>MVHADLAVLGGVGILALACLAVCGVYLYWGSDAYRSRRRRREFEARILRPPSAKLSELPRKQKSAPRAIASNDEEFSGATATMGTQLSQRCKTSLYRAVFNAAHGESIVFLIADSRDDARTRATGALAAIYGIDSHNVGLSNLAAFRELVDIGISEDEDMRIFEMAWKGTDVSAWVQHPLFLTDEPSLLGKWAELYADLARELASSAIEKARH</sequence>
<name>A0A1H1HG68_9BURK</name>
<organism evidence="2 3">
    <name type="scientific">Paraburkholderia fungorum</name>
    <dbReference type="NCBI Taxonomy" id="134537"/>
    <lineage>
        <taxon>Bacteria</taxon>
        <taxon>Pseudomonadati</taxon>
        <taxon>Pseudomonadota</taxon>
        <taxon>Betaproteobacteria</taxon>
        <taxon>Burkholderiales</taxon>
        <taxon>Burkholderiaceae</taxon>
        <taxon>Paraburkholderia</taxon>
    </lineage>
</organism>
<dbReference type="RefSeq" id="WP_074767596.1">
    <property type="nucleotide sequence ID" value="NZ_FNKP01000002.1"/>
</dbReference>
<keyword evidence="3" id="KW-1185">Reference proteome</keyword>
<evidence type="ECO:0000313" key="2">
    <source>
        <dbReference type="EMBL" id="SDR24056.1"/>
    </source>
</evidence>
<evidence type="ECO:0000256" key="1">
    <source>
        <dbReference type="SAM" id="Phobius"/>
    </source>
</evidence>